<dbReference type="GO" id="GO:0016491">
    <property type="term" value="F:oxidoreductase activity"/>
    <property type="evidence" value="ECO:0007669"/>
    <property type="project" value="UniProtKB-KW"/>
</dbReference>
<protein>
    <submittedName>
        <fullName evidence="4">Uncharacterized protein</fullName>
    </submittedName>
</protein>
<dbReference type="Proteomes" id="UP000692954">
    <property type="component" value="Unassembled WGS sequence"/>
</dbReference>
<keyword evidence="3" id="KW-0560">Oxidoreductase</keyword>
<comment type="caution">
    <text evidence="4">The sequence shown here is derived from an EMBL/GenBank/DDBJ whole genome shotgun (WGS) entry which is preliminary data.</text>
</comment>
<dbReference type="InterPro" id="IPR002347">
    <property type="entry name" value="SDR_fam"/>
</dbReference>
<accession>A0A8S1NC84</accession>
<evidence type="ECO:0000313" key="5">
    <source>
        <dbReference type="Proteomes" id="UP000692954"/>
    </source>
</evidence>
<gene>
    <name evidence="4" type="ORF">PSON_ATCC_30995.1.T0530133</name>
</gene>
<evidence type="ECO:0000256" key="3">
    <source>
        <dbReference type="ARBA" id="ARBA00023002"/>
    </source>
</evidence>
<dbReference type="PANTHER" id="PTHR43899:SF13">
    <property type="entry name" value="RH59310P"/>
    <property type="match status" value="1"/>
</dbReference>
<evidence type="ECO:0000313" key="4">
    <source>
        <dbReference type="EMBL" id="CAD8088859.1"/>
    </source>
</evidence>
<dbReference type="OrthoDB" id="296884at2759"/>
<dbReference type="InterPro" id="IPR051019">
    <property type="entry name" value="VLCFA-Steroid_DH"/>
</dbReference>
<dbReference type="PROSITE" id="PS00061">
    <property type="entry name" value="ADH_SHORT"/>
    <property type="match status" value="1"/>
</dbReference>
<comment type="subcellular location">
    <subcellularLocation>
        <location evidence="1">Endoplasmic reticulum</location>
    </subcellularLocation>
</comment>
<dbReference type="PANTHER" id="PTHR43899">
    <property type="entry name" value="RH59310P"/>
    <property type="match status" value="1"/>
</dbReference>
<comment type="similarity">
    <text evidence="2">Belongs to the short-chain dehydrogenases/reductases (SDR) family.</text>
</comment>
<proteinExistence type="inferred from homology"/>
<keyword evidence="5" id="KW-1185">Reference proteome</keyword>
<dbReference type="EMBL" id="CAJJDN010000053">
    <property type="protein sequence ID" value="CAD8088859.1"/>
    <property type="molecule type" value="Genomic_DNA"/>
</dbReference>
<dbReference type="GO" id="GO:0005783">
    <property type="term" value="C:endoplasmic reticulum"/>
    <property type="evidence" value="ECO:0007669"/>
    <property type="project" value="UniProtKB-SubCell"/>
</dbReference>
<evidence type="ECO:0000256" key="2">
    <source>
        <dbReference type="ARBA" id="ARBA00006484"/>
    </source>
</evidence>
<reference evidence="4" key="1">
    <citation type="submission" date="2021-01" db="EMBL/GenBank/DDBJ databases">
        <authorList>
            <consortium name="Genoscope - CEA"/>
            <person name="William W."/>
        </authorList>
    </citation>
    <scope>NUCLEOTIDE SEQUENCE</scope>
</reference>
<organism evidence="4 5">
    <name type="scientific">Paramecium sonneborni</name>
    <dbReference type="NCBI Taxonomy" id="65129"/>
    <lineage>
        <taxon>Eukaryota</taxon>
        <taxon>Sar</taxon>
        <taxon>Alveolata</taxon>
        <taxon>Ciliophora</taxon>
        <taxon>Intramacronucleata</taxon>
        <taxon>Oligohymenophorea</taxon>
        <taxon>Peniculida</taxon>
        <taxon>Parameciidae</taxon>
        <taxon>Paramecium</taxon>
    </lineage>
</organism>
<dbReference type="AlphaFoldDB" id="A0A8S1NC84"/>
<dbReference type="InterPro" id="IPR020904">
    <property type="entry name" value="Sc_DH/Rdtase_CS"/>
</dbReference>
<name>A0A8S1NC84_9CILI</name>
<dbReference type="Pfam" id="PF00106">
    <property type="entry name" value="adh_short"/>
    <property type="match status" value="1"/>
</dbReference>
<evidence type="ECO:0000256" key="1">
    <source>
        <dbReference type="ARBA" id="ARBA00004240"/>
    </source>
</evidence>
<sequence length="306" mass="34698">MNNILSKAIKFYSKNKRKIDPHITILGLYLTTKFLFRRAKAIISTLSLQQVDIANRYGKGSYALITGGAGGIGREFALDLARKGFNLIIVDFNQASLDSIQQEIKSIKSELMVKTLLIDFAKGDNLEFYKKFQQEISKLDISILINNVGTTKGSFGIFNRLPIKNIMEGFYINFVDQIMVTQAVINQISATSYQPIPFFFGYGSSKVGMASFFDALSLELRNHKNIDILTLKPYYVSTAMIKHKKGVLIILVQSTWKYVGRTNEITPNCIYQIQVYFESSLPSFIRNFMISMSHKKGAEDVTKRQE</sequence>